<dbReference type="EMBL" id="RCHS01000253">
    <property type="protein sequence ID" value="RMX59977.1"/>
    <property type="molecule type" value="Genomic_DNA"/>
</dbReference>
<evidence type="ECO:0000256" key="7">
    <source>
        <dbReference type="SAM" id="MobiDB-lite"/>
    </source>
</evidence>
<evidence type="ECO:0000256" key="3">
    <source>
        <dbReference type="ARBA" id="ARBA00022989"/>
    </source>
</evidence>
<dbReference type="Gene3D" id="2.10.70.10">
    <property type="entry name" value="Complement Module, domain 1"/>
    <property type="match status" value="2"/>
</dbReference>
<dbReference type="InterPro" id="IPR001846">
    <property type="entry name" value="VWF_type-D"/>
</dbReference>
<sequence>YVPFLDCCVFSEQCERYFEKRPSDNSSGYEPPKPAIGSGDPHMITLDGVQYSFNGYGEYHVLQIPPVGFELQGRMQPLIKDNGSNTLATGFKAFAMKENVSDVVQPGDFPNFGQLRLVSKNSNESKHSTIFNSGVSMTFQRVEDILNMMLMIPPKFKGATKGLLGFWDENQENDFLLPNGTTLNHNSNQSTIHKDFGVTSANDSLFTYEEGKNHSSHVVAEYVPIFLDQANLTFENATLGQEAKDMCGDSILCLFDIHTTGKFSIGDATKQALELYAADINDTQTPACPLLKNEIGNGTVLRTEHQDGGVIYRFQCNSYFYLDGSSVISCWRGQWNGSTPSCLPDCVPMNTTISNGTILRNETQDGGVLYQFQCNPYFYLNGSSVISCLRGQWNGSRPSCLPGCLPLKNIISDGTVLRNETQDGEIIYRFQCNSGFILNGSSVISCFRGQRNGSTPSCLPGKGKPKQTKASRWHVVAAVCAGMVFCVIILIAWSVFCAKARGSISQVDLSIGKSKDDSTSKNLAFTTSNTKYPYPRPYNFDP</sequence>
<keyword evidence="12" id="KW-1185">Reference proteome</keyword>
<feature type="domain" description="Sushi" evidence="9">
    <location>
        <begin position="344"/>
        <end position="402"/>
    </location>
</feature>
<keyword evidence="5" id="KW-1015">Disulfide bond</keyword>
<reference evidence="11 12" key="1">
    <citation type="journal article" date="2018" name="Sci. Rep.">
        <title>Comparative analysis of the Pocillopora damicornis genome highlights role of immune system in coral evolution.</title>
        <authorList>
            <person name="Cunning R."/>
            <person name="Bay R.A."/>
            <person name="Gillette P."/>
            <person name="Baker A.C."/>
            <person name="Traylor-Knowles N."/>
        </authorList>
    </citation>
    <scope>NUCLEOTIDE SEQUENCE [LARGE SCALE GENOMIC DNA]</scope>
    <source>
        <strain evidence="11">RSMAS</strain>
        <tissue evidence="11">Whole animal</tissue>
    </source>
</reference>
<dbReference type="Proteomes" id="UP000275408">
    <property type="component" value="Unassembled WGS sequence"/>
</dbReference>
<feature type="compositionally biased region" description="Polar residues" evidence="7">
    <location>
        <begin position="520"/>
        <end position="531"/>
    </location>
</feature>
<dbReference type="SUPFAM" id="SSF57535">
    <property type="entry name" value="Complement control module/SCR domain"/>
    <property type="match status" value="3"/>
</dbReference>
<keyword evidence="6" id="KW-0768">Sushi</keyword>
<evidence type="ECO:0000256" key="2">
    <source>
        <dbReference type="ARBA" id="ARBA00022692"/>
    </source>
</evidence>
<feature type="non-terminal residue" evidence="11">
    <location>
        <position position="1"/>
    </location>
</feature>
<dbReference type="Pfam" id="PF23263">
    <property type="entry name" value="C8-3_MUC4"/>
    <property type="match status" value="1"/>
</dbReference>
<evidence type="ECO:0008006" key="13">
    <source>
        <dbReference type="Google" id="ProtNLM"/>
    </source>
</evidence>
<comment type="caution">
    <text evidence="11">The sequence shown here is derived from an EMBL/GenBank/DDBJ whole genome shotgun (WGS) entry which is preliminary data.</text>
</comment>
<feature type="non-terminal residue" evidence="11">
    <location>
        <position position="542"/>
    </location>
</feature>
<feature type="region of interest" description="Disordered" evidence="7">
    <location>
        <begin position="20"/>
        <end position="39"/>
    </location>
</feature>
<keyword evidence="4 8" id="KW-0472">Membrane</keyword>
<evidence type="ECO:0000256" key="8">
    <source>
        <dbReference type="SAM" id="Phobius"/>
    </source>
</evidence>
<dbReference type="PROSITE" id="PS50923">
    <property type="entry name" value="SUSHI"/>
    <property type="match status" value="1"/>
</dbReference>
<dbReference type="SMART" id="SM00032">
    <property type="entry name" value="CCP"/>
    <property type="match status" value="3"/>
</dbReference>
<dbReference type="PANTHER" id="PTHR13802:SF59">
    <property type="entry name" value="SUSHI DOMAIN-CONTAINING PROTEIN 2"/>
    <property type="match status" value="1"/>
</dbReference>
<evidence type="ECO:0000256" key="6">
    <source>
        <dbReference type="PROSITE-ProRule" id="PRU00302"/>
    </source>
</evidence>
<accession>A0A3M6V258</accession>
<organism evidence="11 12">
    <name type="scientific">Pocillopora damicornis</name>
    <name type="common">Cauliflower coral</name>
    <name type="synonym">Millepora damicornis</name>
    <dbReference type="NCBI Taxonomy" id="46731"/>
    <lineage>
        <taxon>Eukaryota</taxon>
        <taxon>Metazoa</taxon>
        <taxon>Cnidaria</taxon>
        <taxon>Anthozoa</taxon>
        <taxon>Hexacorallia</taxon>
        <taxon>Scleractinia</taxon>
        <taxon>Astrocoeniina</taxon>
        <taxon>Pocilloporidae</taxon>
        <taxon>Pocillopora</taxon>
    </lineage>
</organism>
<feature type="domain" description="VWFD" evidence="10">
    <location>
        <begin position="33"/>
        <end position="205"/>
    </location>
</feature>
<dbReference type="Pfam" id="PF00084">
    <property type="entry name" value="Sushi"/>
    <property type="match status" value="2"/>
</dbReference>
<evidence type="ECO:0000256" key="1">
    <source>
        <dbReference type="ARBA" id="ARBA00004370"/>
    </source>
</evidence>
<evidence type="ECO:0000259" key="10">
    <source>
        <dbReference type="PROSITE" id="PS51233"/>
    </source>
</evidence>
<keyword evidence="2 8" id="KW-0812">Transmembrane</keyword>
<feature type="region of interest" description="Disordered" evidence="7">
    <location>
        <begin position="511"/>
        <end position="542"/>
    </location>
</feature>
<dbReference type="AlphaFoldDB" id="A0A3M6V258"/>
<evidence type="ECO:0000313" key="11">
    <source>
        <dbReference type="EMBL" id="RMX59977.1"/>
    </source>
</evidence>
<dbReference type="InterPro" id="IPR056619">
    <property type="entry name" value="C8-3_MUC4"/>
</dbReference>
<evidence type="ECO:0000313" key="12">
    <source>
        <dbReference type="Proteomes" id="UP000275408"/>
    </source>
</evidence>
<name>A0A3M6V258_POCDA</name>
<proteinExistence type="predicted"/>
<keyword evidence="3 8" id="KW-1133">Transmembrane helix</keyword>
<comment type="subcellular location">
    <subcellularLocation>
        <location evidence="1">Membrane</location>
    </subcellularLocation>
</comment>
<protein>
    <recommendedName>
        <fullName evidence="13">Sushi domain-containing protein</fullName>
    </recommendedName>
</protein>
<dbReference type="OrthoDB" id="5989524at2759"/>
<dbReference type="InterPro" id="IPR051495">
    <property type="entry name" value="Epithelial_Barrier/Signaling"/>
</dbReference>
<dbReference type="InterPro" id="IPR000436">
    <property type="entry name" value="Sushi_SCR_CCP_dom"/>
</dbReference>
<evidence type="ECO:0000256" key="4">
    <source>
        <dbReference type="ARBA" id="ARBA00023136"/>
    </source>
</evidence>
<dbReference type="SMART" id="SM00216">
    <property type="entry name" value="VWD"/>
    <property type="match status" value="1"/>
</dbReference>
<comment type="caution">
    <text evidence="6">Lacks conserved residue(s) required for the propagation of feature annotation.</text>
</comment>
<dbReference type="InterPro" id="IPR035976">
    <property type="entry name" value="Sushi/SCR/CCP_sf"/>
</dbReference>
<gene>
    <name evidence="11" type="ORF">pdam_00001137</name>
</gene>
<feature type="transmembrane region" description="Helical" evidence="8">
    <location>
        <begin position="473"/>
        <end position="496"/>
    </location>
</feature>
<dbReference type="Pfam" id="PF00094">
    <property type="entry name" value="VWD"/>
    <property type="match status" value="1"/>
</dbReference>
<evidence type="ECO:0000259" key="9">
    <source>
        <dbReference type="PROSITE" id="PS50923"/>
    </source>
</evidence>
<dbReference type="GO" id="GO:0016020">
    <property type="term" value="C:membrane"/>
    <property type="evidence" value="ECO:0007669"/>
    <property type="project" value="UniProtKB-SubCell"/>
</dbReference>
<dbReference type="CDD" id="cd00033">
    <property type="entry name" value="CCP"/>
    <property type="match status" value="3"/>
</dbReference>
<dbReference type="PANTHER" id="PTHR13802">
    <property type="entry name" value="MUCIN 4-RELATED"/>
    <property type="match status" value="1"/>
</dbReference>
<dbReference type="PROSITE" id="PS51233">
    <property type="entry name" value="VWFD"/>
    <property type="match status" value="1"/>
</dbReference>
<evidence type="ECO:0000256" key="5">
    <source>
        <dbReference type="ARBA" id="ARBA00023157"/>
    </source>
</evidence>